<dbReference type="GO" id="GO:0008168">
    <property type="term" value="F:methyltransferase activity"/>
    <property type="evidence" value="ECO:0007669"/>
    <property type="project" value="UniProtKB-KW"/>
</dbReference>
<keyword evidence="2" id="KW-0489">Methyltransferase</keyword>
<name>A0A840W3I0_9ACTN</name>
<sequence>MEYTTSEPRIGDAFGRTLQRCWAAGAAPGAAWEITERDDGYISAADATRYFTPADELSELDQRAVALAQGRILDVGTGAGRHALALQQQGKDVLGLDPSPGAVEVARQRGVAAELGSIAHPPEGIGPVDTFLLLGNNLGLLQGERAAPEVLRQLASLARPGALLLGTGMDPAGSDTEHTAYQDRNRARGRMPGQIRMRVRAGTLATEWFDYLLLDPHELERLIGPSPWRWETIHEQGPKYLAVLRLG</sequence>
<feature type="domain" description="Methyltransferase" evidence="1">
    <location>
        <begin position="72"/>
        <end position="161"/>
    </location>
</feature>
<protein>
    <submittedName>
        <fullName evidence="2">SAM-dependent methyltransferase</fullName>
    </submittedName>
</protein>
<accession>A0A840W3I0</accession>
<dbReference type="Gene3D" id="3.40.50.150">
    <property type="entry name" value="Vaccinia Virus protein VP39"/>
    <property type="match status" value="1"/>
</dbReference>
<organism evidence="2 3">
    <name type="scientific">Nocardiopsis metallicus</name>
    <dbReference type="NCBI Taxonomy" id="179819"/>
    <lineage>
        <taxon>Bacteria</taxon>
        <taxon>Bacillati</taxon>
        <taxon>Actinomycetota</taxon>
        <taxon>Actinomycetes</taxon>
        <taxon>Streptosporangiales</taxon>
        <taxon>Nocardiopsidaceae</taxon>
        <taxon>Nocardiopsis</taxon>
    </lineage>
</organism>
<dbReference type="AlphaFoldDB" id="A0A840W3I0"/>
<comment type="caution">
    <text evidence="2">The sequence shown here is derived from an EMBL/GenBank/DDBJ whole genome shotgun (WGS) entry which is preliminary data.</text>
</comment>
<evidence type="ECO:0000259" key="1">
    <source>
        <dbReference type="Pfam" id="PF13649"/>
    </source>
</evidence>
<dbReference type="Proteomes" id="UP000579647">
    <property type="component" value="Unassembled WGS sequence"/>
</dbReference>
<dbReference type="SUPFAM" id="SSF53335">
    <property type="entry name" value="S-adenosyl-L-methionine-dependent methyltransferases"/>
    <property type="match status" value="1"/>
</dbReference>
<keyword evidence="2" id="KW-0808">Transferase</keyword>
<gene>
    <name evidence="2" type="ORF">HNR07_002566</name>
</gene>
<dbReference type="EMBL" id="JACHDO010000001">
    <property type="protein sequence ID" value="MBB5491429.1"/>
    <property type="molecule type" value="Genomic_DNA"/>
</dbReference>
<dbReference type="RefSeq" id="WP_184365122.1">
    <property type="nucleotide sequence ID" value="NZ_BAAAKM010000120.1"/>
</dbReference>
<keyword evidence="3" id="KW-1185">Reference proteome</keyword>
<evidence type="ECO:0000313" key="3">
    <source>
        <dbReference type="Proteomes" id="UP000579647"/>
    </source>
</evidence>
<dbReference type="InterPro" id="IPR029063">
    <property type="entry name" value="SAM-dependent_MTases_sf"/>
</dbReference>
<dbReference type="Pfam" id="PF13649">
    <property type="entry name" value="Methyltransf_25"/>
    <property type="match status" value="1"/>
</dbReference>
<dbReference type="CDD" id="cd02440">
    <property type="entry name" value="AdoMet_MTases"/>
    <property type="match status" value="1"/>
</dbReference>
<dbReference type="GO" id="GO:0032259">
    <property type="term" value="P:methylation"/>
    <property type="evidence" value="ECO:0007669"/>
    <property type="project" value="UniProtKB-KW"/>
</dbReference>
<reference evidence="2 3" key="1">
    <citation type="submission" date="2020-08" db="EMBL/GenBank/DDBJ databases">
        <title>Sequencing the genomes of 1000 actinobacteria strains.</title>
        <authorList>
            <person name="Klenk H.-P."/>
        </authorList>
    </citation>
    <scope>NUCLEOTIDE SEQUENCE [LARGE SCALE GENOMIC DNA]</scope>
    <source>
        <strain evidence="2 3">DSM 44598</strain>
    </source>
</reference>
<evidence type="ECO:0000313" key="2">
    <source>
        <dbReference type="EMBL" id="MBB5491429.1"/>
    </source>
</evidence>
<dbReference type="InterPro" id="IPR041698">
    <property type="entry name" value="Methyltransf_25"/>
</dbReference>
<proteinExistence type="predicted"/>